<gene>
    <name evidence="5" type="ORF">DFR86_03815</name>
</gene>
<organism evidence="5 6">
    <name type="scientific">Acidianus sulfidivorans JP7</name>
    <dbReference type="NCBI Taxonomy" id="619593"/>
    <lineage>
        <taxon>Archaea</taxon>
        <taxon>Thermoproteota</taxon>
        <taxon>Thermoprotei</taxon>
        <taxon>Sulfolobales</taxon>
        <taxon>Sulfolobaceae</taxon>
        <taxon>Acidianus</taxon>
    </lineage>
</organism>
<protein>
    <submittedName>
        <fullName evidence="5">Transcriptional regulator</fullName>
    </submittedName>
</protein>
<accession>A0A2U9IL68</accession>
<evidence type="ECO:0000259" key="4">
    <source>
        <dbReference type="PROSITE" id="PS51118"/>
    </source>
</evidence>
<dbReference type="KEGG" id="asul:DFR86_03815"/>
<proteinExistence type="predicted"/>
<dbReference type="InterPro" id="IPR036388">
    <property type="entry name" value="WH-like_DNA-bd_sf"/>
</dbReference>
<keyword evidence="6" id="KW-1185">Reference proteome</keyword>
<dbReference type="Proteomes" id="UP000248410">
    <property type="component" value="Chromosome"/>
</dbReference>
<evidence type="ECO:0000313" key="6">
    <source>
        <dbReference type="Proteomes" id="UP000248410"/>
    </source>
</evidence>
<dbReference type="AlphaFoldDB" id="A0A2U9IL68"/>
<dbReference type="RefSeq" id="WP_110379656.1">
    <property type="nucleotide sequence ID" value="NZ_CP029288.2"/>
</dbReference>
<dbReference type="InterPro" id="IPR036390">
    <property type="entry name" value="WH_DNA-bd_sf"/>
</dbReference>
<feature type="domain" description="HTH hxlR-type" evidence="4">
    <location>
        <begin position="11"/>
        <end position="108"/>
    </location>
</feature>
<name>A0A2U9IL68_9CREN</name>
<dbReference type="PANTHER" id="PTHR33204:SF18">
    <property type="entry name" value="TRANSCRIPTIONAL REGULATORY PROTEIN"/>
    <property type="match status" value="1"/>
</dbReference>
<sequence length="109" mass="12650">MSQDHDEEVICPIVEAINAVGTEARLLVLRYLFDGDKGFNELLRLTKLSSKTLSTTLKYLEEKKIIKRNVVSTRPFKVMYSLTEKGKDLKPVFDDLRKWGQKWMDSLLD</sequence>
<dbReference type="EMBL" id="CP029288">
    <property type="protein sequence ID" value="AWR96766.1"/>
    <property type="molecule type" value="Genomic_DNA"/>
</dbReference>
<dbReference type="CDD" id="cd00090">
    <property type="entry name" value="HTH_ARSR"/>
    <property type="match status" value="1"/>
</dbReference>
<keyword evidence="3" id="KW-0804">Transcription</keyword>
<dbReference type="Pfam" id="PF01638">
    <property type="entry name" value="HxlR"/>
    <property type="match status" value="1"/>
</dbReference>
<evidence type="ECO:0000256" key="3">
    <source>
        <dbReference type="ARBA" id="ARBA00023163"/>
    </source>
</evidence>
<dbReference type="GO" id="GO:0003677">
    <property type="term" value="F:DNA binding"/>
    <property type="evidence" value="ECO:0007669"/>
    <property type="project" value="UniProtKB-KW"/>
</dbReference>
<dbReference type="SUPFAM" id="SSF46785">
    <property type="entry name" value="Winged helix' DNA-binding domain"/>
    <property type="match status" value="1"/>
</dbReference>
<dbReference type="PANTHER" id="PTHR33204">
    <property type="entry name" value="TRANSCRIPTIONAL REGULATOR, MARR FAMILY"/>
    <property type="match status" value="1"/>
</dbReference>
<evidence type="ECO:0000256" key="1">
    <source>
        <dbReference type="ARBA" id="ARBA00023015"/>
    </source>
</evidence>
<dbReference type="PROSITE" id="PS51118">
    <property type="entry name" value="HTH_HXLR"/>
    <property type="match status" value="1"/>
</dbReference>
<evidence type="ECO:0000313" key="5">
    <source>
        <dbReference type="EMBL" id="AWR96766.1"/>
    </source>
</evidence>
<dbReference type="GeneID" id="36837066"/>
<evidence type="ECO:0000256" key="2">
    <source>
        <dbReference type="ARBA" id="ARBA00023125"/>
    </source>
</evidence>
<dbReference type="Gene3D" id="1.10.10.10">
    <property type="entry name" value="Winged helix-like DNA-binding domain superfamily/Winged helix DNA-binding domain"/>
    <property type="match status" value="1"/>
</dbReference>
<dbReference type="InterPro" id="IPR002577">
    <property type="entry name" value="HTH_HxlR"/>
</dbReference>
<reference evidence="5 6" key="1">
    <citation type="submission" date="2018-05" db="EMBL/GenBank/DDBJ databases">
        <title>Complete Genome Sequences of Extremely Thermoacidophilic, Metal-Mobilizing Type-Strain Members of the Archaeal Family Sulfolobaceae: Acidianus brierleyi DSM-1651T, Acidianus sulfidivorans DSM-18786T, Metallosphaera hakonensis DSM-7519T, and Metallosphaera prunae DSM-10039T.</title>
        <authorList>
            <person name="Counts J.A."/>
            <person name="Kelly R.M."/>
        </authorList>
    </citation>
    <scope>NUCLEOTIDE SEQUENCE [LARGE SCALE GENOMIC DNA]</scope>
    <source>
        <strain evidence="5 6">JP7</strain>
    </source>
</reference>
<keyword evidence="2" id="KW-0238">DNA-binding</keyword>
<dbReference type="InterPro" id="IPR011991">
    <property type="entry name" value="ArsR-like_HTH"/>
</dbReference>
<keyword evidence="1" id="KW-0805">Transcription regulation</keyword>